<evidence type="ECO:0000256" key="9">
    <source>
        <dbReference type="ARBA" id="ARBA00022840"/>
    </source>
</evidence>
<protein>
    <recommendedName>
        <fullName evidence="2">non-specific serine/threonine protein kinase</fullName>
        <ecNumber evidence="2">2.7.11.1</ecNumber>
    </recommendedName>
</protein>
<dbReference type="PROSITE" id="PS00107">
    <property type="entry name" value="PROTEIN_KINASE_ATP"/>
    <property type="match status" value="1"/>
</dbReference>
<keyword evidence="11" id="KW-0472">Membrane</keyword>
<dbReference type="GO" id="GO:0005524">
    <property type="term" value="F:ATP binding"/>
    <property type="evidence" value="ECO:0007669"/>
    <property type="project" value="UniProtKB-UniRule"/>
</dbReference>
<dbReference type="SUPFAM" id="SSF55073">
    <property type="entry name" value="Nucleotide cyclase"/>
    <property type="match status" value="1"/>
</dbReference>
<keyword evidence="6" id="KW-0812">Transmembrane</keyword>
<dbReference type="PATRIC" id="fig|710421.3.peg.4806"/>
<name>I4BQG1_MYCCN</name>
<evidence type="ECO:0000256" key="12">
    <source>
        <dbReference type="PROSITE-ProRule" id="PRU10141"/>
    </source>
</evidence>
<dbReference type="PANTHER" id="PTHR16305">
    <property type="entry name" value="TESTICULAR SOLUBLE ADENYLYL CYCLASE"/>
    <property type="match status" value="1"/>
</dbReference>
<dbReference type="GO" id="GO:0005737">
    <property type="term" value="C:cytoplasm"/>
    <property type="evidence" value="ECO:0007669"/>
    <property type="project" value="TreeGrafter"/>
</dbReference>
<dbReference type="Proteomes" id="UP000006057">
    <property type="component" value="Chromosome"/>
</dbReference>
<evidence type="ECO:0000256" key="8">
    <source>
        <dbReference type="ARBA" id="ARBA00022777"/>
    </source>
</evidence>
<evidence type="ECO:0000313" key="16">
    <source>
        <dbReference type="Proteomes" id="UP000006057"/>
    </source>
</evidence>
<keyword evidence="3" id="KW-1003">Cell membrane</keyword>
<organism evidence="15 16">
    <name type="scientific">Mycolicibacterium chubuense (strain NBB4)</name>
    <name type="common">Mycobacterium chubuense</name>
    <dbReference type="NCBI Taxonomy" id="710421"/>
    <lineage>
        <taxon>Bacteria</taxon>
        <taxon>Bacillati</taxon>
        <taxon>Actinomycetota</taxon>
        <taxon>Actinomycetes</taxon>
        <taxon>Mycobacteriales</taxon>
        <taxon>Mycobacteriaceae</taxon>
        <taxon>Mycolicibacterium</taxon>
    </lineage>
</organism>
<dbReference type="InterPro" id="IPR017441">
    <property type="entry name" value="Protein_kinase_ATP_BS"/>
</dbReference>
<dbReference type="HOGENOM" id="CLU_004435_3_2_11"/>
<dbReference type="STRING" id="710421.Mycch_4823"/>
<dbReference type="CDD" id="cd07302">
    <property type="entry name" value="CHD"/>
    <property type="match status" value="1"/>
</dbReference>
<evidence type="ECO:0000256" key="5">
    <source>
        <dbReference type="ARBA" id="ARBA00022679"/>
    </source>
</evidence>
<dbReference type="GO" id="GO:0009190">
    <property type="term" value="P:cyclic nucleotide biosynthetic process"/>
    <property type="evidence" value="ECO:0007669"/>
    <property type="project" value="InterPro"/>
</dbReference>
<dbReference type="GO" id="GO:0005886">
    <property type="term" value="C:plasma membrane"/>
    <property type="evidence" value="ECO:0007669"/>
    <property type="project" value="UniProtKB-SubCell"/>
</dbReference>
<accession>I4BQG1</accession>
<dbReference type="InterPro" id="IPR029787">
    <property type="entry name" value="Nucleotide_cyclase"/>
</dbReference>
<dbReference type="eggNOG" id="COG0515">
    <property type="taxonomic scope" value="Bacteria"/>
</dbReference>
<feature type="binding site" evidence="12">
    <location>
        <position position="38"/>
    </location>
    <ligand>
        <name>ATP</name>
        <dbReference type="ChEBI" id="CHEBI:30616"/>
    </ligand>
</feature>
<dbReference type="PANTHER" id="PTHR16305:SF28">
    <property type="entry name" value="GUANYLATE CYCLASE DOMAIN-CONTAINING PROTEIN"/>
    <property type="match status" value="1"/>
</dbReference>
<dbReference type="SUPFAM" id="SSF52540">
    <property type="entry name" value="P-loop containing nucleoside triphosphate hydrolases"/>
    <property type="match status" value="1"/>
</dbReference>
<dbReference type="KEGG" id="mcb:Mycch_4823"/>
<dbReference type="PROSITE" id="PS50125">
    <property type="entry name" value="GUANYLATE_CYCLASE_2"/>
    <property type="match status" value="1"/>
</dbReference>
<dbReference type="PROSITE" id="PS00108">
    <property type="entry name" value="PROTEIN_KINASE_ST"/>
    <property type="match status" value="1"/>
</dbReference>
<dbReference type="CDD" id="cd14014">
    <property type="entry name" value="STKc_PknB_like"/>
    <property type="match status" value="1"/>
</dbReference>
<reference evidence="15 16" key="1">
    <citation type="submission" date="2012-06" db="EMBL/GenBank/DDBJ databases">
        <title>Complete sequence of chromosome of Mycobacterium chubuense NBB4.</title>
        <authorList>
            <consortium name="US DOE Joint Genome Institute"/>
            <person name="Lucas S."/>
            <person name="Han J."/>
            <person name="Lapidus A."/>
            <person name="Cheng J.-F."/>
            <person name="Goodwin L."/>
            <person name="Pitluck S."/>
            <person name="Peters L."/>
            <person name="Mikhailova N."/>
            <person name="Teshima H."/>
            <person name="Detter J.C."/>
            <person name="Han C."/>
            <person name="Tapia R."/>
            <person name="Land M."/>
            <person name="Hauser L."/>
            <person name="Kyrpides N."/>
            <person name="Ivanova N."/>
            <person name="Pagani I."/>
            <person name="Mattes T."/>
            <person name="Holmes A."/>
            <person name="Rutledge P."/>
            <person name="Paulsen I."/>
            <person name="Coleman N."/>
            <person name="Woyke T."/>
        </authorList>
    </citation>
    <scope>NUCLEOTIDE SEQUENCE [LARGE SCALE GENOMIC DNA]</scope>
    <source>
        <strain evidence="15 16">NBB4</strain>
    </source>
</reference>
<evidence type="ECO:0000256" key="3">
    <source>
        <dbReference type="ARBA" id="ARBA00022475"/>
    </source>
</evidence>
<dbReference type="EC" id="2.7.11.1" evidence="2"/>
<proteinExistence type="predicted"/>
<sequence length="1383" mass="150278">MEGTPFGRYRLIDLLGRGGMGEVWRAHDTVTDRVVAVKLLPAQWAQDEVYLQRFRREAHAAAQLNEPHVVPIHNYGEIDGRLYVDMRLIDGCDLQTLLDEGPLIPARAVTIIEQVAMALDAAHQAGLVHRDVKPSNILVARYDFAYLIDFGVARASHDTGLTNSAHLVGTLPYMAPERFRSGASDVRSDVYSLTCVLAQCLTATTPFAGPSVEEQMMGHLTAPPPLPSLINPYIPSEFDGVIAKGMAKNPDERYQTVLELAEAAGAALGGAAATPPRGRLPSTLPNGVGHGELAETLLREGVPAERGSETSAAPDGIDLSRTGDSIDELLDRAVAAINRGDRAVASALADQVLAVDHRNAEAEDLLRAPTDSGEIRRLTLVSADLVDPTDLALRVEPETHRLLIGRFRALVRQTADRYEGHVASTKADGLLVVFGYPSAHEDDVYRAVQAGLDIVRNVERLSDQAHRRFGATVEVRIGVHRGPVYLDDNQDDVYGLAVTLAEQVSALAPKGGVAVSHSVEPLIRNAFDLESLPAAAMPGTDEVINPFHVLGERAYAAKAPMGPLVGRDRELARLHKSWQRAQAGTLTIPAVVFRGEAGIGKSRLAAAAAELVPREGGTVLELVGSPVHADVGLYPARQLLERRSGITRLTEPAKRLQLLAAEVTNLGLDPDTEIPLLAPILGLDASLGYEPPQAEGRKLQELIASALKNYLLTAFGEAPGLLLAEDAHWFDQSTLSLLGSLLTATHGRLLAVITGRDGNWLSDQWPAKVFDLSPLTDEQTDQLVLALDPRVAPEQCAAVRQRCGGVPFYIEQVVNGMGSPSDTSEPTVPDSLYEPLFARLLAVPDVVPVVEAAAVIGRHVERGLLVAVSSLSADKVDDVIDELEDAKVFEPHGPDAWKFRHELLREVAAELAPPSVRRTLHGKTADVLVQGAAGEPDWRLVAAHYEQAERYADAAGAYRQASADARRRGALEEARTYLTRSLTQLELCPPGRDRDRLEIEPRLERGFLTSTAEGYQSPSVAGDLERCLQIVGSDLHDDQVFGTLLAVSSYYINKSDVRRAKQLAEAMQAKPDEQRRSWSPAIACVLGMATFLRGQFDTARDFFEEASAGFDDEGQNSMQELWFIPWDVVALAHEHLSIYHILHGDQAAADAAMARAINRGDELAFPWGPYNQAYASHIEIWMRREAGQLDSARRTVTEMVERAERYGIDFWQALGSTLGQHTVEADILLRAPDTAPDALTAQIEQLTAATDLWRALGLFAYQTQYDCVIGQLLIATGRLDEARQRIDTALQIADDTEMHFFDAELLRARAQTYADPDIRAADLAAARGLARRQGAPLFELRAALDDFELRGAAARPALADALTRLPDDCVLPDAVRARALLAG</sequence>
<dbReference type="InterPro" id="IPR000719">
    <property type="entry name" value="Prot_kinase_dom"/>
</dbReference>
<dbReference type="Pfam" id="PF00211">
    <property type="entry name" value="Guanylate_cyc"/>
    <property type="match status" value="1"/>
</dbReference>
<dbReference type="RefSeq" id="WP_014817984.1">
    <property type="nucleotide sequence ID" value="NC_018027.1"/>
</dbReference>
<dbReference type="SUPFAM" id="SSF48452">
    <property type="entry name" value="TPR-like"/>
    <property type="match status" value="1"/>
</dbReference>
<dbReference type="GO" id="GO:0080090">
    <property type="term" value="P:regulation of primary metabolic process"/>
    <property type="evidence" value="ECO:0007669"/>
    <property type="project" value="UniProtKB-ARBA"/>
</dbReference>
<evidence type="ECO:0000256" key="2">
    <source>
        <dbReference type="ARBA" id="ARBA00012513"/>
    </source>
</evidence>
<keyword evidence="16" id="KW-1185">Reference proteome</keyword>
<dbReference type="eggNOG" id="COG3899">
    <property type="taxonomic scope" value="Bacteria"/>
</dbReference>
<gene>
    <name evidence="15" type="ordered locus">Mycch_4823</name>
</gene>
<dbReference type="GO" id="GO:0035556">
    <property type="term" value="P:intracellular signal transduction"/>
    <property type="evidence" value="ECO:0007669"/>
    <property type="project" value="InterPro"/>
</dbReference>
<keyword evidence="4" id="KW-0723">Serine/threonine-protein kinase</keyword>
<keyword evidence="8 15" id="KW-0418">Kinase</keyword>
<evidence type="ECO:0000256" key="11">
    <source>
        <dbReference type="ARBA" id="ARBA00023136"/>
    </source>
</evidence>
<evidence type="ECO:0000256" key="4">
    <source>
        <dbReference type="ARBA" id="ARBA00022527"/>
    </source>
</evidence>
<dbReference type="InterPro" id="IPR008271">
    <property type="entry name" value="Ser/Thr_kinase_AS"/>
</dbReference>
<dbReference type="FunFam" id="1.10.510.10:FF:000021">
    <property type="entry name" value="Serine/threonine protein kinase"/>
    <property type="match status" value="1"/>
</dbReference>
<dbReference type="Pfam" id="PF13191">
    <property type="entry name" value="AAA_16"/>
    <property type="match status" value="1"/>
</dbReference>
<dbReference type="InterPro" id="IPR001054">
    <property type="entry name" value="A/G_cyclase"/>
</dbReference>
<dbReference type="Gene3D" id="1.25.40.10">
    <property type="entry name" value="Tetratricopeptide repeat domain"/>
    <property type="match status" value="1"/>
</dbReference>
<keyword evidence="10" id="KW-1133">Transmembrane helix</keyword>
<evidence type="ECO:0000313" key="15">
    <source>
        <dbReference type="EMBL" id="AFM19518.1"/>
    </source>
</evidence>
<comment type="subcellular location">
    <subcellularLocation>
        <location evidence="1">Cell membrane</location>
        <topology evidence="1">Single-pass membrane protein</topology>
    </subcellularLocation>
</comment>
<feature type="domain" description="Protein kinase" evidence="13">
    <location>
        <begin position="9"/>
        <end position="268"/>
    </location>
</feature>
<dbReference type="SMART" id="SM00044">
    <property type="entry name" value="CYCc"/>
    <property type="match status" value="1"/>
</dbReference>
<dbReference type="Pfam" id="PF00069">
    <property type="entry name" value="Pkinase"/>
    <property type="match status" value="1"/>
</dbReference>
<keyword evidence="7 12" id="KW-0547">Nucleotide-binding</keyword>
<feature type="domain" description="Guanylate cyclase" evidence="14">
    <location>
        <begin position="379"/>
        <end position="505"/>
    </location>
</feature>
<evidence type="ECO:0000259" key="14">
    <source>
        <dbReference type="PROSITE" id="PS50125"/>
    </source>
</evidence>
<dbReference type="GO" id="GO:0004674">
    <property type="term" value="F:protein serine/threonine kinase activity"/>
    <property type="evidence" value="ECO:0007669"/>
    <property type="project" value="UniProtKB-KW"/>
</dbReference>
<dbReference type="Gene3D" id="3.30.200.20">
    <property type="entry name" value="Phosphorylase Kinase, domain 1"/>
    <property type="match status" value="1"/>
</dbReference>
<dbReference type="SUPFAM" id="SSF56112">
    <property type="entry name" value="Protein kinase-like (PK-like)"/>
    <property type="match status" value="1"/>
</dbReference>
<dbReference type="InterPro" id="IPR011009">
    <property type="entry name" value="Kinase-like_dom_sf"/>
</dbReference>
<evidence type="ECO:0000256" key="7">
    <source>
        <dbReference type="ARBA" id="ARBA00022741"/>
    </source>
</evidence>
<dbReference type="PROSITE" id="PS50011">
    <property type="entry name" value="PROTEIN_KINASE_DOM"/>
    <property type="match status" value="1"/>
</dbReference>
<dbReference type="Gene3D" id="1.10.510.10">
    <property type="entry name" value="Transferase(Phosphotransferase) domain 1"/>
    <property type="match status" value="1"/>
</dbReference>
<dbReference type="InterPro" id="IPR011990">
    <property type="entry name" value="TPR-like_helical_dom_sf"/>
</dbReference>
<dbReference type="InterPro" id="IPR041664">
    <property type="entry name" value="AAA_16"/>
</dbReference>
<evidence type="ECO:0000256" key="10">
    <source>
        <dbReference type="ARBA" id="ARBA00022989"/>
    </source>
</evidence>
<dbReference type="GO" id="GO:0004016">
    <property type="term" value="F:adenylate cyclase activity"/>
    <property type="evidence" value="ECO:0007669"/>
    <property type="project" value="UniProtKB-ARBA"/>
</dbReference>
<dbReference type="SMART" id="SM00220">
    <property type="entry name" value="S_TKc"/>
    <property type="match status" value="1"/>
</dbReference>
<keyword evidence="9 12" id="KW-0067">ATP-binding</keyword>
<evidence type="ECO:0000256" key="6">
    <source>
        <dbReference type="ARBA" id="ARBA00022692"/>
    </source>
</evidence>
<dbReference type="EMBL" id="CP003053">
    <property type="protein sequence ID" value="AFM19518.1"/>
    <property type="molecule type" value="Genomic_DNA"/>
</dbReference>
<keyword evidence="5" id="KW-0808">Transferase</keyword>
<evidence type="ECO:0000256" key="1">
    <source>
        <dbReference type="ARBA" id="ARBA00004162"/>
    </source>
</evidence>
<dbReference type="OrthoDB" id="5476461at2"/>
<evidence type="ECO:0000259" key="13">
    <source>
        <dbReference type="PROSITE" id="PS50011"/>
    </source>
</evidence>
<dbReference type="InterPro" id="IPR027417">
    <property type="entry name" value="P-loop_NTPase"/>
</dbReference>
<dbReference type="Gene3D" id="3.30.70.1230">
    <property type="entry name" value="Nucleotide cyclase"/>
    <property type="match status" value="1"/>
</dbReference>